<dbReference type="AlphaFoldDB" id="A0A370BFQ8"/>
<protein>
    <submittedName>
        <fullName evidence="1">Uncharacterized protein</fullName>
    </submittedName>
</protein>
<name>A0A370BFQ8_ASPNG</name>
<organism evidence="1 2">
    <name type="scientific">Aspergillus niger ATCC 13496</name>
    <dbReference type="NCBI Taxonomy" id="1353008"/>
    <lineage>
        <taxon>Eukaryota</taxon>
        <taxon>Fungi</taxon>
        <taxon>Dikarya</taxon>
        <taxon>Ascomycota</taxon>
        <taxon>Pezizomycotina</taxon>
        <taxon>Eurotiomycetes</taxon>
        <taxon>Eurotiomycetidae</taxon>
        <taxon>Eurotiales</taxon>
        <taxon>Aspergillaceae</taxon>
        <taxon>Aspergillus</taxon>
        <taxon>Aspergillus subgen. Circumdati</taxon>
    </lineage>
</organism>
<evidence type="ECO:0000313" key="1">
    <source>
        <dbReference type="EMBL" id="RDH14267.1"/>
    </source>
</evidence>
<proteinExistence type="predicted"/>
<dbReference type="VEuPathDB" id="FungiDB:M747DRAFT_319678"/>
<sequence>MLTLFRLAQSRPFVRNLLLWKQNDVFTSEPDRALHRGGLGCRINIDGWMLWGSDATASMASTPHMAPFPHSRCLAQCVAHEYLLRVIATFSCAVTGYIRSTYQADQQVLTDPWFAHLFFCQPIFIGDDAVLFRDPDPERRPITPRYFNPAFSGLRVSASRGLESSIFLVAADTSRWASPVRRIRTSVAFAKNEQVNGPGTGWTKKKASLCFPQFLMLVFSLLQLPDNTSRHVPGEKKELCGSVPRQVTPSLTRNPLVAGPVGSLPTMGHQPEPGSLDCLHSHSQGISQHEWPPESGPPYSVLVESAFLAPKLSLSRGLEALP</sequence>
<reference evidence="1 2" key="1">
    <citation type="submission" date="2018-07" db="EMBL/GenBank/DDBJ databases">
        <title>Section-level genome sequencing of Aspergillus section Nigri to investigate inter- and intra-species variation.</title>
        <authorList>
            <consortium name="DOE Joint Genome Institute"/>
            <person name="Vesth T.C."/>
            <person name="Nybo J.L."/>
            <person name="Theobald S."/>
            <person name="Frisvad J.C."/>
            <person name="Larsen T.O."/>
            <person name="Nielsen K.F."/>
            <person name="Hoof J.B."/>
            <person name="Brandl J."/>
            <person name="Salamov A."/>
            <person name="Riley R."/>
            <person name="Gladden J.M."/>
            <person name="Phatale P."/>
            <person name="Nielsen M.T."/>
            <person name="Lyhne E.K."/>
            <person name="Kogle M.E."/>
            <person name="Strasser K."/>
            <person name="McDonnell E."/>
            <person name="Barry K."/>
            <person name="Clum A."/>
            <person name="Chen C."/>
            <person name="Nolan M."/>
            <person name="Sandor L."/>
            <person name="Kuo A."/>
            <person name="Lipzen A."/>
            <person name="Hainaut M."/>
            <person name="Drula E."/>
            <person name="Tsang A."/>
            <person name="Magnuson J.K."/>
            <person name="Henrissat B."/>
            <person name="Wiebenga A."/>
            <person name="Simmons B.A."/>
            <person name="Makela M.R."/>
            <person name="De vries R.P."/>
            <person name="Grigoriev I.V."/>
            <person name="Mortensen U.H."/>
            <person name="Baker S.E."/>
            <person name="Andersen M.R."/>
        </authorList>
    </citation>
    <scope>NUCLEOTIDE SEQUENCE [LARGE SCALE GENOMIC DNA]</scope>
    <source>
        <strain evidence="1 2">ATCC 13496</strain>
    </source>
</reference>
<dbReference type="Proteomes" id="UP000253845">
    <property type="component" value="Unassembled WGS sequence"/>
</dbReference>
<accession>A0A370BFQ8</accession>
<evidence type="ECO:0000313" key="2">
    <source>
        <dbReference type="Proteomes" id="UP000253845"/>
    </source>
</evidence>
<dbReference type="EMBL" id="KZ851972">
    <property type="protein sequence ID" value="RDH14267.1"/>
    <property type="molecule type" value="Genomic_DNA"/>
</dbReference>
<gene>
    <name evidence="1" type="ORF">M747DRAFT_319678</name>
</gene>